<dbReference type="AlphaFoldDB" id="A0A0F9LZV0"/>
<evidence type="ECO:0000313" key="1">
    <source>
        <dbReference type="EMBL" id="KKM92616.1"/>
    </source>
</evidence>
<reference evidence="1" key="1">
    <citation type="journal article" date="2015" name="Nature">
        <title>Complex archaea that bridge the gap between prokaryotes and eukaryotes.</title>
        <authorList>
            <person name="Spang A."/>
            <person name="Saw J.H."/>
            <person name="Jorgensen S.L."/>
            <person name="Zaremba-Niedzwiedzka K."/>
            <person name="Martijn J."/>
            <person name="Lind A.E."/>
            <person name="van Eijk R."/>
            <person name="Schleper C."/>
            <person name="Guy L."/>
            <person name="Ettema T.J."/>
        </authorList>
    </citation>
    <scope>NUCLEOTIDE SEQUENCE</scope>
</reference>
<comment type="caution">
    <text evidence="1">The sequence shown here is derived from an EMBL/GenBank/DDBJ whole genome shotgun (WGS) entry which is preliminary data.</text>
</comment>
<accession>A0A0F9LZV0</accession>
<gene>
    <name evidence="1" type="ORF">LCGC14_1216770</name>
</gene>
<name>A0A0F9LZV0_9ZZZZ</name>
<dbReference type="EMBL" id="LAZR01006369">
    <property type="protein sequence ID" value="KKM92616.1"/>
    <property type="molecule type" value="Genomic_DNA"/>
</dbReference>
<organism evidence="1">
    <name type="scientific">marine sediment metagenome</name>
    <dbReference type="NCBI Taxonomy" id="412755"/>
    <lineage>
        <taxon>unclassified sequences</taxon>
        <taxon>metagenomes</taxon>
        <taxon>ecological metagenomes</taxon>
    </lineage>
</organism>
<sequence length="33" mass="3690">MSEQSDGSFGYLAIRVFRDARAALDATPEEEEK</sequence>
<protein>
    <submittedName>
        <fullName evidence="1">Uncharacterized protein</fullName>
    </submittedName>
</protein>
<proteinExistence type="predicted"/>